<dbReference type="Proteomes" id="UP000515135">
    <property type="component" value="Unplaced"/>
</dbReference>
<name>A0A6P5AL95_BRABE</name>
<accession>A0A6P5AL95</accession>
<dbReference type="RefSeq" id="XP_019643852.1">
    <property type="nucleotide sequence ID" value="XM_019788293.1"/>
</dbReference>
<gene>
    <name evidence="2" type="primary">LOC109484933</name>
</gene>
<organism evidence="1 2">
    <name type="scientific">Branchiostoma belcheri</name>
    <name type="common">Amphioxus</name>
    <dbReference type="NCBI Taxonomy" id="7741"/>
    <lineage>
        <taxon>Eukaryota</taxon>
        <taxon>Metazoa</taxon>
        <taxon>Chordata</taxon>
        <taxon>Cephalochordata</taxon>
        <taxon>Leptocardii</taxon>
        <taxon>Amphioxiformes</taxon>
        <taxon>Branchiostomatidae</taxon>
        <taxon>Branchiostoma</taxon>
    </lineage>
</organism>
<proteinExistence type="predicted"/>
<dbReference type="GeneID" id="109484933"/>
<reference evidence="2" key="1">
    <citation type="submission" date="2025-08" db="UniProtKB">
        <authorList>
            <consortium name="RefSeq"/>
        </authorList>
    </citation>
    <scope>IDENTIFICATION</scope>
    <source>
        <tissue evidence="2">Gonad</tissue>
    </source>
</reference>
<protein>
    <submittedName>
        <fullName evidence="2">Uncharacterized protein LOC109484933 isoform X2</fullName>
    </submittedName>
</protein>
<evidence type="ECO:0000313" key="2">
    <source>
        <dbReference type="RefSeq" id="XP_019643852.1"/>
    </source>
</evidence>
<evidence type="ECO:0000313" key="1">
    <source>
        <dbReference type="Proteomes" id="UP000515135"/>
    </source>
</evidence>
<dbReference type="AlphaFoldDB" id="A0A6P5AL95"/>
<sequence length="125" mass="14272">MSDVSPSEEKIKNICIETEILERALLYQAQHAVASEERLNGVLDEMEAALGRKDEETQALIRRKDCESQAALGRKDEELRIMREYVEGIKKERDAALKQRDALNKNLMAHIDRIGPLLRKGRNAD</sequence>
<keyword evidence="1" id="KW-1185">Reference proteome</keyword>